<comment type="caution">
    <text evidence="1">The sequence shown here is derived from an EMBL/GenBank/DDBJ whole genome shotgun (WGS) entry which is preliminary data.</text>
</comment>
<reference evidence="1 2" key="1">
    <citation type="submission" date="2024-01" db="EMBL/GenBank/DDBJ databases">
        <title>The genomes of 5 underutilized Papilionoideae crops provide insights into root nodulation and disease resistanc.</title>
        <authorList>
            <person name="Jiang F."/>
        </authorList>
    </citation>
    <scope>NUCLEOTIDE SEQUENCE [LARGE SCALE GENOMIC DNA]</scope>
    <source>
        <strain evidence="1">JINMINGXINNONG_FW02</strain>
        <tissue evidence="1">Leaves</tissue>
    </source>
</reference>
<dbReference type="EMBL" id="JAYMYR010000001">
    <property type="protein sequence ID" value="KAK7382080.1"/>
    <property type="molecule type" value="Genomic_DNA"/>
</dbReference>
<protein>
    <submittedName>
        <fullName evidence="1">Uncharacterized protein</fullName>
    </submittedName>
</protein>
<dbReference type="AlphaFoldDB" id="A0AAN9NZ33"/>
<evidence type="ECO:0000313" key="2">
    <source>
        <dbReference type="Proteomes" id="UP001374584"/>
    </source>
</evidence>
<proteinExistence type="predicted"/>
<sequence length="73" mass="8492">MNKFQLGSFEGMSCWWPFICGEEQITGVLSFLRGTSEFRQLRTEIGIPKFFVFCSITILSQQDSENQVRQSYL</sequence>
<dbReference type="Proteomes" id="UP001374584">
    <property type="component" value="Unassembled WGS sequence"/>
</dbReference>
<name>A0AAN9NZ33_PHACN</name>
<accession>A0AAN9NZ33</accession>
<gene>
    <name evidence="1" type="ORF">VNO80_00772</name>
</gene>
<evidence type="ECO:0000313" key="1">
    <source>
        <dbReference type="EMBL" id="KAK7382080.1"/>
    </source>
</evidence>
<keyword evidence="2" id="KW-1185">Reference proteome</keyword>
<organism evidence="1 2">
    <name type="scientific">Phaseolus coccineus</name>
    <name type="common">Scarlet runner bean</name>
    <name type="synonym">Phaseolus multiflorus</name>
    <dbReference type="NCBI Taxonomy" id="3886"/>
    <lineage>
        <taxon>Eukaryota</taxon>
        <taxon>Viridiplantae</taxon>
        <taxon>Streptophyta</taxon>
        <taxon>Embryophyta</taxon>
        <taxon>Tracheophyta</taxon>
        <taxon>Spermatophyta</taxon>
        <taxon>Magnoliopsida</taxon>
        <taxon>eudicotyledons</taxon>
        <taxon>Gunneridae</taxon>
        <taxon>Pentapetalae</taxon>
        <taxon>rosids</taxon>
        <taxon>fabids</taxon>
        <taxon>Fabales</taxon>
        <taxon>Fabaceae</taxon>
        <taxon>Papilionoideae</taxon>
        <taxon>50 kb inversion clade</taxon>
        <taxon>NPAAA clade</taxon>
        <taxon>indigoferoid/millettioid clade</taxon>
        <taxon>Phaseoleae</taxon>
        <taxon>Phaseolus</taxon>
    </lineage>
</organism>